<proteinExistence type="predicted"/>
<dbReference type="AlphaFoldDB" id="A0AAQ4D1S1"/>
<sequence length="92" mass="9691">MKRRGGYAARARSRSVEPRSPRSPAAAAGASGGASGALARARALLPFRRATPASQNGTTLDPSKVTPYQYNARSTNRRASRRLDNALGASHL</sequence>
<reference evidence="2 3" key="1">
    <citation type="journal article" date="2023" name="Arcadia Sci">
        <title>De novo assembly of a long-read Amblyomma americanum tick genome.</title>
        <authorList>
            <person name="Chou S."/>
            <person name="Poskanzer K.E."/>
            <person name="Rollins M."/>
            <person name="Thuy-Boun P.S."/>
        </authorList>
    </citation>
    <scope>NUCLEOTIDE SEQUENCE [LARGE SCALE GENOMIC DNA]</scope>
    <source>
        <strain evidence="2">F_SG_1</strain>
        <tissue evidence="2">Salivary glands</tissue>
    </source>
</reference>
<gene>
    <name evidence="2" type="ORF">V5799_000889</name>
</gene>
<dbReference type="Proteomes" id="UP001321473">
    <property type="component" value="Unassembled WGS sequence"/>
</dbReference>
<accession>A0AAQ4D1S1</accession>
<protein>
    <submittedName>
        <fullName evidence="2">Uncharacterized protein</fullName>
    </submittedName>
</protein>
<keyword evidence="3" id="KW-1185">Reference proteome</keyword>
<evidence type="ECO:0000256" key="1">
    <source>
        <dbReference type="SAM" id="MobiDB-lite"/>
    </source>
</evidence>
<organism evidence="2 3">
    <name type="scientific">Amblyomma americanum</name>
    <name type="common">Lone star tick</name>
    <dbReference type="NCBI Taxonomy" id="6943"/>
    <lineage>
        <taxon>Eukaryota</taxon>
        <taxon>Metazoa</taxon>
        <taxon>Ecdysozoa</taxon>
        <taxon>Arthropoda</taxon>
        <taxon>Chelicerata</taxon>
        <taxon>Arachnida</taxon>
        <taxon>Acari</taxon>
        <taxon>Parasitiformes</taxon>
        <taxon>Ixodida</taxon>
        <taxon>Ixodoidea</taxon>
        <taxon>Ixodidae</taxon>
        <taxon>Amblyomminae</taxon>
        <taxon>Amblyomma</taxon>
    </lineage>
</organism>
<feature type="compositionally biased region" description="Low complexity" evidence="1">
    <location>
        <begin position="36"/>
        <end position="53"/>
    </location>
</feature>
<dbReference type="EMBL" id="JARKHS020036257">
    <property type="protein sequence ID" value="KAK8756411.1"/>
    <property type="molecule type" value="Genomic_DNA"/>
</dbReference>
<feature type="compositionally biased region" description="Polar residues" evidence="1">
    <location>
        <begin position="54"/>
        <end position="69"/>
    </location>
</feature>
<evidence type="ECO:0000313" key="3">
    <source>
        <dbReference type="Proteomes" id="UP001321473"/>
    </source>
</evidence>
<feature type="compositionally biased region" description="Low complexity" evidence="1">
    <location>
        <begin position="1"/>
        <end position="10"/>
    </location>
</feature>
<feature type="region of interest" description="Disordered" evidence="1">
    <location>
        <begin position="1"/>
        <end position="92"/>
    </location>
</feature>
<name>A0AAQ4D1S1_AMBAM</name>
<evidence type="ECO:0000313" key="2">
    <source>
        <dbReference type="EMBL" id="KAK8756411.1"/>
    </source>
</evidence>
<comment type="caution">
    <text evidence="2">The sequence shown here is derived from an EMBL/GenBank/DDBJ whole genome shotgun (WGS) entry which is preliminary data.</text>
</comment>